<evidence type="ECO:0000313" key="1">
    <source>
        <dbReference type="EMBL" id="MFC6093829.1"/>
    </source>
</evidence>
<dbReference type="EMBL" id="JBHSQO010000050">
    <property type="protein sequence ID" value="MFC6093829.1"/>
    <property type="molecule type" value="Genomic_DNA"/>
</dbReference>
<name>A0ABW1PEM0_9PSEU</name>
<keyword evidence="2" id="KW-1185">Reference proteome</keyword>
<reference evidence="2" key="1">
    <citation type="journal article" date="2019" name="Int. J. Syst. Evol. Microbiol.">
        <title>The Global Catalogue of Microorganisms (GCM) 10K type strain sequencing project: providing services to taxonomists for standard genome sequencing and annotation.</title>
        <authorList>
            <consortium name="The Broad Institute Genomics Platform"/>
            <consortium name="The Broad Institute Genome Sequencing Center for Infectious Disease"/>
            <person name="Wu L."/>
            <person name="Ma J."/>
        </authorList>
    </citation>
    <scope>NUCLEOTIDE SEQUENCE [LARGE SCALE GENOMIC DNA]</scope>
    <source>
        <strain evidence="2">CGMCC 4.7246</strain>
    </source>
</reference>
<sequence>MLFADCRWPLAAGRWPLAAGRCRWRWLPLALPPALALAAGRWR</sequence>
<proteinExistence type="predicted"/>
<accession>A0ABW1PEM0</accession>
<evidence type="ECO:0000313" key="2">
    <source>
        <dbReference type="Proteomes" id="UP001596220"/>
    </source>
</evidence>
<gene>
    <name evidence="1" type="ORF">ACFP3R_31565</name>
</gene>
<protein>
    <submittedName>
        <fullName evidence="1">Uncharacterized protein</fullName>
    </submittedName>
</protein>
<organism evidence="1 2">
    <name type="scientific">Saccharothrix lopnurensis</name>
    <dbReference type="NCBI Taxonomy" id="1670621"/>
    <lineage>
        <taxon>Bacteria</taxon>
        <taxon>Bacillati</taxon>
        <taxon>Actinomycetota</taxon>
        <taxon>Actinomycetes</taxon>
        <taxon>Pseudonocardiales</taxon>
        <taxon>Pseudonocardiaceae</taxon>
        <taxon>Saccharothrix</taxon>
    </lineage>
</organism>
<comment type="caution">
    <text evidence="1">The sequence shown here is derived from an EMBL/GenBank/DDBJ whole genome shotgun (WGS) entry which is preliminary data.</text>
</comment>
<dbReference type="RefSeq" id="WP_380641405.1">
    <property type="nucleotide sequence ID" value="NZ_JBHSQO010000050.1"/>
</dbReference>
<dbReference type="Proteomes" id="UP001596220">
    <property type="component" value="Unassembled WGS sequence"/>
</dbReference>